<dbReference type="Pfam" id="PF22324">
    <property type="entry name" value="HTH_91"/>
    <property type="match status" value="1"/>
</dbReference>
<dbReference type="InterPro" id="IPR054382">
    <property type="entry name" value="wHTH_alphaproteobact"/>
</dbReference>
<dbReference type="EMBL" id="LVVY01000093">
    <property type="protein sequence ID" value="OAM76469.1"/>
    <property type="molecule type" value="Genomic_DNA"/>
</dbReference>
<proteinExistence type="predicted"/>
<organism evidence="2 3">
    <name type="scientific">Devosia elaeis</name>
    <dbReference type="NCBI Taxonomy" id="1770058"/>
    <lineage>
        <taxon>Bacteria</taxon>
        <taxon>Pseudomonadati</taxon>
        <taxon>Pseudomonadota</taxon>
        <taxon>Alphaproteobacteria</taxon>
        <taxon>Hyphomicrobiales</taxon>
        <taxon>Devosiaceae</taxon>
        <taxon>Devosia</taxon>
    </lineage>
</organism>
<name>A0A178HUV5_9HYPH</name>
<dbReference type="Proteomes" id="UP000078389">
    <property type="component" value="Unassembled WGS sequence"/>
</dbReference>
<evidence type="ECO:0000313" key="3">
    <source>
        <dbReference type="Proteomes" id="UP000078389"/>
    </source>
</evidence>
<dbReference type="STRING" id="1770058.A3840_12450"/>
<evidence type="ECO:0000259" key="1">
    <source>
        <dbReference type="Pfam" id="PF22324"/>
    </source>
</evidence>
<sequence length="112" mass="12319">MSAKLKFTAAIHGADGDRHIDVLGREAWALLELVEAGSRGCTPIDNPAPRWSHYIWLLRGDGFKVETIDESHAGPFAGSHARYVLHDHVTLDGGNLAEWRPNGVRYPHKVAA</sequence>
<dbReference type="AlphaFoldDB" id="A0A178HUV5"/>
<protein>
    <recommendedName>
        <fullName evidence="1">Winged helix domain-containing protein</fullName>
    </recommendedName>
</protein>
<dbReference type="RefSeq" id="WP_067457138.1">
    <property type="nucleotide sequence ID" value="NZ_LVVY01000093.1"/>
</dbReference>
<comment type="caution">
    <text evidence="2">The sequence shown here is derived from an EMBL/GenBank/DDBJ whole genome shotgun (WGS) entry which is preliminary data.</text>
</comment>
<evidence type="ECO:0000313" key="2">
    <source>
        <dbReference type="EMBL" id="OAM76469.1"/>
    </source>
</evidence>
<reference evidence="2 3" key="1">
    <citation type="submission" date="2016-03" db="EMBL/GenBank/DDBJ databases">
        <title>Genome sequencing of Devosia sp. S37.</title>
        <authorList>
            <person name="Mohd Nor M."/>
        </authorList>
    </citation>
    <scope>NUCLEOTIDE SEQUENCE [LARGE SCALE GENOMIC DNA]</scope>
    <source>
        <strain evidence="2 3">S37</strain>
    </source>
</reference>
<gene>
    <name evidence="2" type="ORF">A3840_12450</name>
</gene>
<keyword evidence="3" id="KW-1185">Reference proteome</keyword>
<feature type="domain" description="Winged helix" evidence="1">
    <location>
        <begin position="20"/>
        <end position="91"/>
    </location>
</feature>
<accession>A0A178HUV5</accession>